<organism evidence="1 2">
    <name type="scientific">Flavobacterium akiainvivens</name>
    <dbReference type="NCBI Taxonomy" id="1202724"/>
    <lineage>
        <taxon>Bacteria</taxon>
        <taxon>Pseudomonadati</taxon>
        <taxon>Bacteroidota</taxon>
        <taxon>Flavobacteriia</taxon>
        <taxon>Flavobacteriales</taxon>
        <taxon>Flavobacteriaceae</taxon>
        <taxon>Flavobacterium</taxon>
    </lineage>
</organism>
<accession>A0A0M9VJN9</accession>
<gene>
    <name evidence="1" type="ORF">AM493_19210</name>
</gene>
<dbReference type="AlphaFoldDB" id="A0A0M9VJN9"/>
<dbReference type="RefSeq" id="WP_054409667.1">
    <property type="nucleotide sequence ID" value="NZ_FOYA01000002.1"/>
</dbReference>
<evidence type="ECO:0000313" key="1">
    <source>
        <dbReference type="EMBL" id="KOS07946.1"/>
    </source>
</evidence>
<keyword evidence="2" id="KW-1185">Reference proteome</keyword>
<dbReference type="STRING" id="1202724.AM493_19210"/>
<name>A0A0M9VJN9_9FLAO</name>
<dbReference type="PATRIC" id="fig|1202724.3.peg.3982"/>
<dbReference type="OrthoDB" id="1362189at2"/>
<dbReference type="Proteomes" id="UP000037755">
    <property type="component" value="Unassembled WGS sequence"/>
</dbReference>
<proteinExistence type="predicted"/>
<sequence>MDYTALENDFECACQDVITTLKSSYKTSYSAGGAAKLEAFLNLIKTEFDTAEAKFIDTNKLTGNTEALKRVRDIAKKHAKTCLEYYARVQ</sequence>
<reference evidence="1 2" key="1">
    <citation type="submission" date="2015-08" db="EMBL/GenBank/DDBJ databases">
        <title>Whole genome sequence of Flavobacterium akiainvivens IK-1T, from decaying Wikstroemia oahuensis, an endemic Hawaiian shrub.</title>
        <authorList>
            <person name="Wan X."/>
            <person name="Hou S."/>
            <person name="Saito J."/>
            <person name="Donachie S."/>
        </authorList>
    </citation>
    <scope>NUCLEOTIDE SEQUENCE [LARGE SCALE GENOMIC DNA]</scope>
    <source>
        <strain evidence="1 2">IK-1</strain>
    </source>
</reference>
<protein>
    <submittedName>
        <fullName evidence="1">Uncharacterized protein</fullName>
    </submittedName>
</protein>
<dbReference type="EMBL" id="LIYD01000005">
    <property type="protein sequence ID" value="KOS07946.1"/>
    <property type="molecule type" value="Genomic_DNA"/>
</dbReference>
<evidence type="ECO:0000313" key="2">
    <source>
        <dbReference type="Proteomes" id="UP000037755"/>
    </source>
</evidence>
<comment type="caution">
    <text evidence="1">The sequence shown here is derived from an EMBL/GenBank/DDBJ whole genome shotgun (WGS) entry which is preliminary data.</text>
</comment>